<dbReference type="KEGG" id="crie:AK829_05535"/>
<sequence length="238" mass="26093">MLTISFVTGTEPGKWFKRYEELSGTCLSALPSTNPLAEPADLALMRLPDTRVDESFHVVRLYEEALGVAVPKDSVYAEMFAATGEAVDIEDLRDEIVNFDFFECLKPAGEAAGETVGDAIEQLRTALQVVAANVGVAYGPLPLLRALSKKQVVAAPLEALEVAPTEIALVWKKERDSEEVQDFVGVAKGRTVRSSRQTVKAKKGEKPKKGVKPQAKKRSAQGVRGKVQQRSTRNRKRR</sequence>
<dbReference type="PANTHER" id="PTHR30346">
    <property type="entry name" value="TRANSCRIPTIONAL DUAL REGULATOR HCAR-RELATED"/>
    <property type="match status" value="1"/>
</dbReference>
<comment type="similarity">
    <text evidence="1">Belongs to the LysR transcriptional regulatory family.</text>
</comment>
<feature type="domain" description="LysR substrate-binding" evidence="7">
    <location>
        <begin position="37"/>
        <end position="188"/>
    </location>
</feature>
<dbReference type="PANTHER" id="PTHR30346:SF0">
    <property type="entry name" value="HCA OPERON TRANSCRIPTIONAL ACTIVATOR HCAR"/>
    <property type="match status" value="1"/>
</dbReference>
<evidence type="ECO:0000259" key="7">
    <source>
        <dbReference type="Pfam" id="PF03466"/>
    </source>
</evidence>
<evidence type="ECO:0000256" key="5">
    <source>
        <dbReference type="ARBA" id="ARBA00023163"/>
    </source>
</evidence>
<evidence type="ECO:0000313" key="8">
    <source>
        <dbReference type="EMBL" id="AKV59873.1"/>
    </source>
</evidence>
<reference evidence="8 9" key="1">
    <citation type="submission" date="2015-08" db="EMBL/GenBank/DDBJ databases">
        <authorList>
            <person name="Babu N.S."/>
            <person name="Beckwith C.J."/>
            <person name="Beseler K.G."/>
            <person name="Brison A."/>
            <person name="Carone J.V."/>
            <person name="Caskin T.P."/>
            <person name="Diamond M."/>
            <person name="Durham M.E."/>
            <person name="Foxe J.M."/>
            <person name="Go M."/>
            <person name="Henderson B.A."/>
            <person name="Jones I.B."/>
            <person name="McGettigan J.A."/>
            <person name="Micheletti S.J."/>
            <person name="Nasrallah M.E."/>
            <person name="Ortiz D."/>
            <person name="Piller C.R."/>
            <person name="Privatt S.R."/>
            <person name="Schneider S.L."/>
            <person name="Sharp S."/>
            <person name="Smith T.C."/>
            <person name="Stanton J.D."/>
            <person name="Ullery H.E."/>
            <person name="Wilson R.J."/>
            <person name="Serrano M.G."/>
            <person name="Buck G."/>
            <person name="Lee V."/>
            <person name="Wang Y."/>
            <person name="Carvalho R."/>
            <person name="Voegtly L."/>
            <person name="Shi R."/>
            <person name="Duckworth R."/>
            <person name="Johnson A."/>
            <person name="Loviza R."/>
            <person name="Walstead R."/>
            <person name="Shah Z."/>
            <person name="Kiflezghi M."/>
            <person name="Wade K."/>
            <person name="Ball S.L."/>
            <person name="Bradley K.W."/>
            <person name="Asai D.J."/>
            <person name="Bowman C.A."/>
            <person name="Russell D.A."/>
            <person name="Pope W.H."/>
            <person name="Jacobs-Sera D."/>
            <person name="Hendrix R.W."/>
            <person name="Hatfull G.F."/>
        </authorList>
    </citation>
    <scope>NUCLEOTIDE SEQUENCE [LARGE SCALE GENOMIC DNA]</scope>
    <source>
        <strain evidence="8 9">PUDD_83A45</strain>
    </source>
</reference>
<dbReference type="PATRIC" id="fig|156976.3.peg.1102"/>
<dbReference type="GO" id="GO:0003677">
    <property type="term" value="F:DNA binding"/>
    <property type="evidence" value="ECO:0007669"/>
    <property type="project" value="UniProtKB-KW"/>
</dbReference>
<feature type="compositionally biased region" description="Basic residues" evidence="6">
    <location>
        <begin position="209"/>
        <end position="219"/>
    </location>
</feature>
<dbReference type="AlphaFoldDB" id="A0A0K1REQ1"/>
<evidence type="ECO:0000313" key="9">
    <source>
        <dbReference type="Proteomes" id="UP000060016"/>
    </source>
</evidence>
<dbReference type="CDD" id="cd05466">
    <property type="entry name" value="PBP2_LTTR_substrate"/>
    <property type="match status" value="1"/>
</dbReference>
<keyword evidence="2" id="KW-0805">Transcription regulation</keyword>
<keyword evidence="9" id="KW-1185">Reference proteome</keyword>
<feature type="region of interest" description="Disordered" evidence="6">
    <location>
        <begin position="194"/>
        <end position="238"/>
    </location>
</feature>
<dbReference type="Pfam" id="PF03466">
    <property type="entry name" value="LysR_substrate"/>
    <property type="match status" value="1"/>
</dbReference>
<evidence type="ECO:0000256" key="6">
    <source>
        <dbReference type="SAM" id="MobiDB-lite"/>
    </source>
</evidence>
<keyword evidence="4" id="KW-0010">Activator</keyword>
<dbReference type="GO" id="GO:0032993">
    <property type="term" value="C:protein-DNA complex"/>
    <property type="evidence" value="ECO:0007669"/>
    <property type="project" value="TreeGrafter"/>
</dbReference>
<dbReference type="GO" id="GO:0003700">
    <property type="term" value="F:DNA-binding transcription factor activity"/>
    <property type="evidence" value="ECO:0007669"/>
    <property type="project" value="TreeGrafter"/>
</dbReference>
<dbReference type="InterPro" id="IPR005119">
    <property type="entry name" value="LysR_subst-bd"/>
</dbReference>
<dbReference type="Proteomes" id="UP000060016">
    <property type="component" value="Chromosome"/>
</dbReference>
<gene>
    <name evidence="8" type="ORF">AK829_05535</name>
</gene>
<name>A0A0K1REQ1_9CORY</name>
<protein>
    <recommendedName>
        <fullName evidence="7">LysR substrate-binding domain-containing protein</fullName>
    </recommendedName>
</protein>
<dbReference type="Gene3D" id="3.40.190.10">
    <property type="entry name" value="Periplasmic binding protein-like II"/>
    <property type="match status" value="2"/>
</dbReference>
<keyword evidence="3" id="KW-0238">DNA-binding</keyword>
<dbReference type="STRING" id="156976.AK829_05535"/>
<evidence type="ECO:0000256" key="1">
    <source>
        <dbReference type="ARBA" id="ARBA00009437"/>
    </source>
</evidence>
<proteinExistence type="inferred from homology"/>
<organism evidence="8 9">
    <name type="scientific">Corynebacterium riegelii</name>
    <dbReference type="NCBI Taxonomy" id="156976"/>
    <lineage>
        <taxon>Bacteria</taxon>
        <taxon>Bacillati</taxon>
        <taxon>Actinomycetota</taxon>
        <taxon>Actinomycetes</taxon>
        <taxon>Mycobacteriales</taxon>
        <taxon>Corynebacteriaceae</taxon>
        <taxon>Corynebacterium</taxon>
    </lineage>
</organism>
<dbReference type="SUPFAM" id="SSF53850">
    <property type="entry name" value="Periplasmic binding protein-like II"/>
    <property type="match status" value="1"/>
</dbReference>
<evidence type="ECO:0000256" key="4">
    <source>
        <dbReference type="ARBA" id="ARBA00023159"/>
    </source>
</evidence>
<accession>A0A0K1REQ1</accession>
<keyword evidence="5" id="KW-0804">Transcription</keyword>
<dbReference type="EMBL" id="CP012342">
    <property type="protein sequence ID" value="AKV59873.1"/>
    <property type="molecule type" value="Genomic_DNA"/>
</dbReference>
<evidence type="ECO:0000256" key="3">
    <source>
        <dbReference type="ARBA" id="ARBA00023125"/>
    </source>
</evidence>
<evidence type="ECO:0000256" key="2">
    <source>
        <dbReference type="ARBA" id="ARBA00023015"/>
    </source>
</evidence>